<comment type="caution">
    <text evidence="2">The sequence shown here is derived from an EMBL/GenBank/DDBJ whole genome shotgun (WGS) entry which is preliminary data.</text>
</comment>
<feature type="region of interest" description="Disordered" evidence="1">
    <location>
        <begin position="218"/>
        <end position="237"/>
    </location>
</feature>
<sequence length="299" mass="33962">MSQTPDSSSLQSPPGTPNLDLDFSQVKDLLLQCTPRKSGQELADLRAELAARIDDSARVLTHCKRRLVDLENEADDPRKRARRGRNHRTDGVEVTSPHFMAQELEERARRYGRKFVIVCCLWLALGTDDVEAFFATDLDDDYDPELRFAIPDDCEEHEPRQAQLREVADILPDDLKPFIKSPWFAKAFYDGMRSQLAHTRNRLRNDAPRYILPGLKDVNADADPETGERPDVNPSQLDTSASRLQHFAARIGLVAAHNKYSVWNVPLLHGNESAELDYDQVFRHPLLLMVRLVLVATAK</sequence>
<keyword evidence="3" id="KW-1185">Reference proteome</keyword>
<dbReference type="Proteomes" id="UP001219525">
    <property type="component" value="Unassembled WGS sequence"/>
</dbReference>
<evidence type="ECO:0000256" key="1">
    <source>
        <dbReference type="SAM" id="MobiDB-lite"/>
    </source>
</evidence>
<feature type="compositionally biased region" description="Polar residues" evidence="1">
    <location>
        <begin position="1"/>
        <end position="13"/>
    </location>
</feature>
<feature type="region of interest" description="Disordered" evidence="1">
    <location>
        <begin position="1"/>
        <end position="21"/>
    </location>
</feature>
<organism evidence="2 3">
    <name type="scientific">Mycena pura</name>
    <dbReference type="NCBI Taxonomy" id="153505"/>
    <lineage>
        <taxon>Eukaryota</taxon>
        <taxon>Fungi</taxon>
        <taxon>Dikarya</taxon>
        <taxon>Basidiomycota</taxon>
        <taxon>Agaricomycotina</taxon>
        <taxon>Agaricomycetes</taxon>
        <taxon>Agaricomycetidae</taxon>
        <taxon>Agaricales</taxon>
        <taxon>Marasmiineae</taxon>
        <taxon>Mycenaceae</taxon>
        <taxon>Mycena</taxon>
    </lineage>
</organism>
<dbReference type="EMBL" id="JARJCW010000017">
    <property type="protein sequence ID" value="KAJ7215378.1"/>
    <property type="molecule type" value="Genomic_DNA"/>
</dbReference>
<evidence type="ECO:0000313" key="3">
    <source>
        <dbReference type="Proteomes" id="UP001219525"/>
    </source>
</evidence>
<name>A0AAD6VK37_9AGAR</name>
<proteinExistence type="predicted"/>
<evidence type="ECO:0000313" key="2">
    <source>
        <dbReference type="EMBL" id="KAJ7215378.1"/>
    </source>
</evidence>
<gene>
    <name evidence="2" type="ORF">GGX14DRAFT_562594</name>
</gene>
<dbReference type="AlphaFoldDB" id="A0AAD6VK37"/>
<reference evidence="2" key="1">
    <citation type="submission" date="2023-03" db="EMBL/GenBank/DDBJ databases">
        <title>Massive genome expansion in bonnet fungi (Mycena s.s.) driven by repeated elements and novel gene families across ecological guilds.</title>
        <authorList>
            <consortium name="Lawrence Berkeley National Laboratory"/>
            <person name="Harder C.B."/>
            <person name="Miyauchi S."/>
            <person name="Viragh M."/>
            <person name="Kuo A."/>
            <person name="Thoen E."/>
            <person name="Andreopoulos B."/>
            <person name="Lu D."/>
            <person name="Skrede I."/>
            <person name="Drula E."/>
            <person name="Henrissat B."/>
            <person name="Morin E."/>
            <person name="Kohler A."/>
            <person name="Barry K."/>
            <person name="LaButti K."/>
            <person name="Morin E."/>
            <person name="Salamov A."/>
            <person name="Lipzen A."/>
            <person name="Mereny Z."/>
            <person name="Hegedus B."/>
            <person name="Baldrian P."/>
            <person name="Stursova M."/>
            <person name="Weitz H."/>
            <person name="Taylor A."/>
            <person name="Grigoriev I.V."/>
            <person name="Nagy L.G."/>
            <person name="Martin F."/>
            <person name="Kauserud H."/>
        </authorList>
    </citation>
    <scope>NUCLEOTIDE SEQUENCE</scope>
    <source>
        <strain evidence="2">9144</strain>
    </source>
</reference>
<protein>
    <submittedName>
        <fullName evidence="2">Uncharacterized protein</fullName>
    </submittedName>
</protein>
<accession>A0AAD6VK37</accession>